<evidence type="ECO:0000259" key="7">
    <source>
        <dbReference type="Pfam" id="PF14378"/>
    </source>
</evidence>
<feature type="transmembrane region" description="Helical" evidence="6">
    <location>
        <begin position="93"/>
        <end position="113"/>
    </location>
</feature>
<dbReference type="InterPro" id="IPR026841">
    <property type="entry name" value="Aur1/Ipt1"/>
</dbReference>
<feature type="transmembrane region" description="Helical" evidence="6">
    <location>
        <begin position="333"/>
        <end position="353"/>
    </location>
</feature>
<evidence type="ECO:0000256" key="6">
    <source>
        <dbReference type="SAM" id="Phobius"/>
    </source>
</evidence>
<dbReference type="InterPro" id="IPR036938">
    <property type="entry name" value="PAP2/HPO_sf"/>
</dbReference>
<dbReference type="PANTHER" id="PTHR31310">
    <property type="match status" value="1"/>
</dbReference>
<proteinExistence type="predicted"/>
<keyword evidence="3 6" id="KW-1133">Transmembrane helix</keyword>
<sequence length="412" mass="45371">MTELQSRHTEDPTPSWYSRVRFAEFAAARFGATKLNLVLVRRVTVTIWALTLLVLLGTRTMSFSRSYVLLAIAIGLAAASIGRRNILSVVRDWLPFGILLAIYDSTRGIAAFLGMPTQWAWPVDADRWMFGVVPTVWLQEHLKMAEPQWWEVITSAVYMSYFIVPYALAGYLWLRDRVQWKKFILRFVAIFFLGLIGYIMVPAAPPWAAAKCTSAEVVDGPAFPPCITEPVQDAPGGGLLGPVEPTNPGAAPYTERISSRGWDVLHFGPVRTVLEQGQEKSNQVAAIPSLHAGVTALLAMFMWSRTKTLGRTLFTGYALIMAFTLVYSAEHYVIDVLLGWGLAALVMVGSNYGEKAWYRRKARKAIDNPEAGMVELATASMATPGEVSRPDQVGLGDVLGGRVAGGEADRTR</sequence>
<evidence type="ECO:0000256" key="1">
    <source>
        <dbReference type="ARBA" id="ARBA00004141"/>
    </source>
</evidence>
<feature type="region of interest" description="Disordered" evidence="5">
    <location>
        <begin position="384"/>
        <end position="412"/>
    </location>
</feature>
<name>A0A318RGK1_WILLI</name>
<comment type="caution">
    <text evidence="8">The sequence shown here is derived from an EMBL/GenBank/DDBJ whole genome shotgun (WGS) entry which is preliminary data.</text>
</comment>
<dbReference type="Proteomes" id="UP000247591">
    <property type="component" value="Unassembled WGS sequence"/>
</dbReference>
<dbReference type="AlphaFoldDB" id="A0A318RGK1"/>
<dbReference type="InterPro" id="IPR052185">
    <property type="entry name" value="IPC_Synthase-Related"/>
</dbReference>
<feature type="transmembrane region" description="Helical" evidence="6">
    <location>
        <begin position="63"/>
        <end position="81"/>
    </location>
</feature>
<evidence type="ECO:0000256" key="3">
    <source>
        <dbReference type="ARBA" id="ARBA00022989"/>
    </source>
</evidence>
<keyword evidence="9" id="KW-1185">Reference proteome</keyword>
<keyword evidence="4 6" id="KW-0472">Membrane</keyword>
<dbReference type="EMBL" id="QJSP01000015">
    <property type="protein sequence ID" value="PYE13783.1"/>
    <property type="molecule type" value="Genomic_DNA"/>
</dbReference>
<dbReference type="Pfam" id="PF14378">
    <property type="entry name" value="PAP2_3"/>
    <property type="match status" value="1"/>
</dbReference>
<gene>
    <name evidence="8" type="ORF">DFR67_115108</name>
</gene>
<keyword evidence="2 6" id="KW-0812">Transmembrane</keyword>
<comment type="subcellular location">
    <subcellularLocation>
        <location evidence="1">Membrane</location>
        <topology evidence="1">Multi-pass membrane protein</topology>
    </subcellularLocation>
</comment>
<dbReference type="GO" id="GO:0016020">
    <property type="term" value="C:membrane"/>
    <property type="evidence" value="ECO:0007669"/>
    <property type="project" value="UniProtKB-SubCell"/>
</dbReference>
<feature type="transmembrane region" description="Helical" evidence="6">
    <location>
        <begin position="183"/>
        <end position="201"/>
    </location>
</feature>
<evidence type="ECO:0000313" key="8">
    <source>
        <dbReference type="EMBL" id="PYE13783.1"/>
    </source>
</evidence>
<dbReference type="Gene3D" id="1.20.144.10">
    <property type="entry name" value="Phosphatidic acid phosphatase type 2/haloperoxidase"/>
    <property type="match status" value="1"/>
</dbReference>
<feature type="transmembrane region" description="Helical" evidence="6">
    <location>
        <begin position="152"/>
        <end position="174"/>
    </location>
</feature>
<feature type="domain" description="Inositolphosphotransferase Aur1/Ipt1" evidence="7">
    <location>
        <begin position="132"/>
        <end position="347"/>
    </location>
</feature>
<dbReference type="SUPFAM" id="SSF48317">
    <property type="entry name" value="Acid phosphatase/Vanadium-dependent haloperoxidase"/>
    <property type="match status" value="1"/>
</dbReference>
<feature type="transmembrane region" description="Helical" evidence="6">
    <location>
        <begin position="309"/>
        <end position="327"/>
    </location>
</feature>
<dbReference type="OrthoDB" id="629685at2"/>
<evidence type="ECO:0000256" key="5">
    <source>
        <dbReference type="SAM" id="MobiDB-lite"/>
    </source>
</evidence>
<organism evidence="8 9">
    <name type="scientific">Williamsia limnetica</name>
    <dbReference type="NCBI Taxonomy" id="882452"/>
    <lineage>
        <taxon>Bacteria</taxon>
        <taxon>Bacillati</taxon>
        <taxon>Actinomycetota</taxon>
        <taxon>Actinomycetes</taxon>
        <taxon>Mycobacteriales</taxon>
        <taxon>Nocardiaceae</taxon>
        <taxon>Williamsia</taxon>
    </lineage>
</organism>
<evidence type="ECO:0000256" key="2">
    <source>
        <dbReference type="ARBA" id="ARBA00022692"/>
    </source>
</evidence>
<evidence type="ECO:0000313" key="9">
    <source>
        <dbReference type="Proteomes" id="UP000247591"/>
    </source>
</evidence>
<feature type="transmembrane region" description="Helical" evidence="6">
    <location>
        <begin position="39"/>
        <end position="57"/>
    </location>
</feature>
<dbReference type="RefSeq" id="WP_110471805.1">
    <property type="nucleotide sequence ID" value="NZ_QJSP01000015.1"/>
</dbReference>
<protein>
    <submittedName>
        <fullName evidence="8">PAP2 superfamily protein</fullName>
    </submittedName>
</protein>
<evidence type="ECO:0000256" key="4">
    <source>
        <dbReference type="ARBA" id="ARBA00023136"/>
    </source>
</evidence>
<reference evidence="8 9" key="1">
    <citation type="submission" date="2018-06" db="EMBL/GenBank/DDBJ databases">
        <title>Genomic Encyclopedia of Type Strains, Phase IV (KMG-IV): sequencing the most valuable type-strain genomes for metagenomic binning, comparative biology and taxonomic classification.</title>
        <authorList>
            <person name="Goeker M."/>
        </authorList>
    </citation>
    <scope>NUCLEOTIDE SEQUENCE [LARGE SCALE GENOMIC DNA]</scope>
    <source>
        <strain evidence="8 9">DSM 45521</strain>
    </source>
</reference>
<dbReference type="PANTHER" id="PTHR31310:SF7">
    <property type="entry name" value="PA-PHOSPHATASE RELATED-FAMILY PROTEIN DDB_G0268928"/>
    <property type="match status" value="1"/>
</dbReference>
<accession>A0A318RGK1</accession>
<feature type="transmembrane region" description="Helical" evidence="6">
    <location>
        <begin position="284"/>
        <end position="302"/>
    </location>
</feature>